<comment type="caution">
    <text evidence="2">The sequence shown here is derived from an EMBL/GenBank/DDBJ whole genome shotgun (WGS) entry which is preliminary data.</text>
</comment>
<name>A0AAD3XXF8_NEPGR</name>
<sequence length="92" mass="10096">MQKALRNFTPDTAPLSPKHSVLRQSVPNTPFNLLRIQSTPDFIMIQAKGELAKSIPAKSTPEISTPDSASLRPMSSVQSRRAKKRAPGTQKI</sequence>
<protein>
    <submittedName>
        <fullName evidence="2">Uncharacterized protein</fullName>
    </submittedName>
</protein>
<keyword evidence="3" id="KW-1185">Reference proteome</keyword>
<dbReference type="EMBL" id="BSYO01000023">
    <property type="protein sequence ID" value="GMH21297.1"/>
    <property type="molecule type" value="Genomic_DNA"/>
</dbReference>
<dbReference type="Proteomes" id="UP001279734">
    <property type="component" value="Unassembled WGS sequence"/>
</dbReference>
<dbReference type="AlphaFoldDB" id="A0AAD3XXF8"/>
<proteinExistence type="predicted"/>
<organism evidence="2 3">
    <name type="scientific">Nepenthes gracilis</name>
    <name type="common">Slender pitcher plant</name>
    <dbReference type="NCBI Taxonomy" id="150966"/>
    <lineage>
        <taxon>Eukaryota</taxon>
        <taxon>Viridiplantae</taxon>
        <taxon>Streptophyta</taxon>
        <taxon>Embryophyta</taxon>
        <taxon>Tracheophyta</taxon>
        <taxon>Spermatophyta</taxon>
        <taxon>Magnoliopsida</taxon>
        <taxon>eudicotyledons</taxon>
        <taxon>Gunneridae</taxon>
        <taxon>Pentapetalae</taxon>
        <taxon>Caryophyllales</taxon>
        <taxon>Nepenthaceae</taxon>
        <taxon>Nepenthes</taxon>
    </lineage>
</organism>
<evidence type="ECO:0000313" key="3">
    <source>
        <dbReference type="Proteomes" id="UP001279734"/>
    </source>
</evidence>
<feature type="compositionally biased region" description="Polar residues" evidence="1">
    <location>
        <begin position="61"/>
        <end position="79"/>
    </location>
</feature>
<feature type="region of interest" description="Disordered" evidence="1">
    <location>
        <begin position="51"/>
        <end position="92"/>
    </location>
</feature>
<gene>
    <name evidence="2" type="ORF">Nepgr_023139</name>
</gene>
<reference evidence="2" key="1">
    <citation type="submission" date="2023-05" db="EMBL/GenBank/DDBJ databases">
        <title>Nepenthes gracilis genome sequencing.</title>
        <authorList>
            <person name="Fukushima K."/>
        </authorList>
    </citation>
    <scope>NUCLEOTIDE SEQUENCE</scope>
    <source>
        <strain evidence="2">SING2019-196</strain>
    </source>
</reference>
<accession>A0AAD3XXF8</accession>
<evidence type="ECO:0000256" key="1">
    <source>
        <dbReference type="SAM" id="MobiDB-lite"/>
    </source>
</evidence>
<evidence type="ECO:0000313" key="2">
    <source>
        <dbReference type="EMBL" id="GMH21297.1"/>
    </source>
</evidence>
<feature type="region of interest" description="Disordered" evidence="1">
    <location>
        <begin position="1"/>
        <end position="21"/>
    </location>
</feature>